<feature type="transmembrane region" description="Helical" evidence="7">
    <location>
        <begin position="238"/>
        <end position="259"/>
    </location>
</feature>
<dbReference type="PANTHER" id="PTHR43744">
    <property type="entry name" value="ABC TRANSPORTER PERMEASE PROTEIN MG189-RELATED-RELATED"/>
    <property type="match status" value="1"/>
</dbReference>
<keyword evidence="2 7" id="KW-0813">Transport</keyword>
<evidence type="ECO:0000256" key="3">
    <source>
        <dbReference type="ARBA" id="ARBA00022475"/>
    </source>
</evidence>
<feature type="transmembrane region" description="Helical" evidence="7">
    <location>
        <begin position="107"/>
        <end position="128"/>
    </location>
</feature>
<protein>
    <submittedName>
        <fullName evidence="9">Raffinose/stachyose/melibiose transport system permease protein</fullName>
    </submittedName>
</protein>
<evidence type="ECO:0000313" key="9">
    <source>
        <dbReference type="EMBL" id="SEH02010.1"/>
    </source>
</evidence>
<name>A0A1H6EVS6_9ACTN</name>
<evidence type="ECO:0000313" key="10">
    <source>
        <dbReference type="Proteomes" id="UP000236732"/>
    </source>
</evidence>
<evidence type="ECO:0000256" key="1">
    <source>
        <dbReference type="ARBA" id="ARBA00004651"/>
    </source>
</evidence>
<evidence type="ECO:0000256" key="2">
    <source>
        <dbReference type="ARBA" id="ARBA00022448"/>
    </source>
</evidence>
<evidence type="ECO:0000256" key="4">
    <source>
        <dbReference type="ARBA" id="ARBA00022692"/>
    </source>
</evidence>
<feature type="transmembrane region" description="Helical" evidence="7">
    <location>
        <begin position="9"/>
        <end position="30"/>
    </location>
</feature>
<gene>
    <name evidence="9" type="ORF">SAMN05444920_12366</name>
</gene>
<dbReference type="PANTHER" id="PTHR43744:SF8">
    <property type="entry name" value="SN-GLYCEROL-3-PHOSPHATE TRANSPORT SYSTEM PERMEASE PROTEIN UGPE"/>
    <property type="match status" value="1"/>
</dbReference>
<dbReference type="CDD" id="cd06261">
    <property type="entry name" value="TM_PBP2"/>
    <property type="match status" value="1"/>
</dbReference>
<evidence type="ECO:0000256" key="5">
    <source>
        <dbReference type="ARBA" id="ARBA00022989"/>
    </source>
</evidence>
<dbReference type="Pfam" id="PF00528">
    <property type="entry name" value="BPD_transp_1"/>
    <property type="match status" value="1"/>
</dbReference>
<reference evidence="9 10" key="1">
    <citation type="submission" date="2016-10" db="EMBL/GenBank/DDBJ databases">
        <authorList>
            <person name="de Groot N.N."/>
        </authorList>
    </citation>
    <scope>NUCLEOTIDE SEQUENCE [LARGE SCALE GENOMIC DNA]</scope>
    <source>
        <strain evidence="9 10">CGMCC 4.7037</strain>
    </source>
</reference>
<organism evidence="9 10">
    <name type="scientific">Nonomuraea solani</name>
    <dbReference type="NCBI Taxonomy" id="1144553"/>
    <lineage>
        <taxon>Bacteria</taxon>
        <taxon>Bacillati</taxon>
        <taxon>Actinomycetota</taxon>
        <taxon>Actinomycetes</taxon>
        <taxon>Streptosporangiales</taxon>
        <taxon>Streptosporangiaceae</taxon>
        <taxon>Nonomuraea</taxon>
    </lineage>
</organism>
<dbReference type="OrthoDB" id="3521657at2"/>
<dbReference type="InterPro" id="IPR000515">
    <property type="entry name" value="MetI-like"/>
</dbReference>
<dbReference type="GO" id="GO:0005886">
    <property type="term" value="C:plasma membrane"/>
    <property type="evidence" value="ECO:0007669"/>
    <property type="project" value="UniProtKB-SubCell"/>
</dbReference>
<dbReference type="SUPFAM" id="SSF161098">
    <property type="entry name" value="MetI-like"/>
    <property type="match status" value="1"/>
</dbReference>
<keyword evidence="4 7" id="KW-0812">Transmembrane</keyword>
<dbReference type="RefSeq" id="WP_103963083.1">
    <property type="nucleotide sequence ID" value="NZ_FNVT01000023.1"/>
</dbReference>
<feature type="transmembrane region" description="Helical" evidence="7">
    <location>
        <begin position="180"/>
        <end position="205"/>
    </location>
</feature>
<keyword evidence="5 7" id="KW-1133">Transmembrane helix</keyword>
<dbReference type="GO" id="GO:0055085">
    <property type="term" value="P:transmembrane transport"/>
    <property type="evidence" value="ECO:0007669"/>
    <property type="project" value="InterPro"/>
</dbReference>
<feature type="transmembrane region" description="Helical" evidence="7">
    <location>
        <begin position="73"/>
        <end position="95"/>
    </location>
</feature>
<evidence type="ECO:0000256" key="6">
    <source>
        <dbReference type="ARBA" id="ARBA00023136"/>
    </source>
</evidence>
<dbReference type="EMBL" id="FNVT01000023">
    <property type="protein sequence ID" value="SEH02010.1"/>
    <property type="molecule type" value="Genomic_DNA"/>
</dbReference>
<dbReference type="Gene3D" id="1.10.3720.10">
    <property type="entry name" value="MetI-like"/>
    <property type="match status" value="1"/>
</dbReference>
<dbReference type="InterPro" id="IPR035906">
    <property type="entry name" value="MetI-like_sf"/>
</dbReference>
<comment type="similarity">
    <text evidence="7">Belongs to the binding-protein-dependent transport system permease family.</text>
</comment>
<accession>A0A1H6EVS6</accession>
<evidence type="ECO:0000259" key="8">
    <source>
        <dbReference type="PROSITE" id="PS50928"/>
    </source>
</evidence>
<sequence length="274" mass="30331">MNARRRPSVLLSCVMILAAAIVGVPFYYIVVNTFKTQAETAAAPLAPPSGLYLGNYERVLESTPIAQSFVNTLYVTVLSIVIMLVIGSMAAYAMLLRKTLVNRVIGVLLVIAFLVPGQATLIPVYRILVELRLVDSLEGLILLYAAGSVFCYFLIQGYLRSLPIQIFEAARIDGAGPWQIYWRIVLPLIRPILITVGVFQTMWIWNDFITPSVFISSPEKETLVLQVYKAVGQFGVDWPAFLTLSVIVLVPVVIFFIAMQRYIVNGLLQGSVKG</sequence>
<keyword evidence="3" id="KW-1003">Cell membrane</keyword>
<proteinExistence type="inferred from homology"/>
<keyword evidence="10" id="KW-1185">Reference proteome</keyword>
<keyword evidence="6 7" id="KW-0472">Membrane</keyword>
<feature type="transmembrane region" description="Helical" evidence="7">
    <location>
        <begin position="140"/>
        <end position="159"/>
    </location>
</feature>
<feature type="domain" description="ABC transmembrane type-1" evidence="8">
    <location>
        <begin position="69"/>
        <end position="259"/>
    </location>
</feature>
<dbReference type="PROSITE" id="PS50928">
    <property type="entry name" value="ABC_TM1"/>
    <property type="match status" value="1"/>
</dbReference>
<dbReference type="Proteomes" id="UP000236732">
    <property type="component" value="Unassembled WGS sequence"/>
</dbReference>
<evidence type="ECO:0000256" key="7">
    <source>
        <dbReference type="RuleBase" id="RU363032"/>
    </source>
</evidence>
<dbReference type="AlphaFoldDB" id="A0A1H6EVS6"/>
<comment type="subcellular location">
    <subcellularLocation>
        <location evidence="1 7">Cell membrane</location>
        <topology evidence="1 7">Multi-pass membrane protein</topology>
    </subcellularLocation>
</comment>